<dbReference type="AlphaFoldDB" id="A0A822ZI24"/>
<evidence type="ECO:0000313" key="2">
    <source>
        <dbReference type="Proteomes" id="UP000607653"/>
    </source>
</evidence>
<gene>
    <name evidence="1" type="ORF">HUJ06_002757</name>
</gene>
<dbReference type="Proteomes" id="UP000607653">
    <property type="component" value="Unassembled WGS sequence"/>
</dbReference>
<reference evidence="1 2" key="1">
    <citation type="journal article" date="2020" name="Mol. Biol. Evol.">
        <title>Distinct Expression and Methylation Patterns for Genes with Different Fates following a Single Whole-Genome Duplication in Flowering Plants.</title>
        <authorList>
            <person name="Shi T."/>
            <person name="Rahmani R.S."/>
            <person name="Gugger P.F."/>
            <person name="Wang M."/>
            <person name="Li H."/>
            <person name="Zhang Y."/>
            <person name="Li Z."/>
            <person name="Wang Q."/>
            <person name="Van de Peer Y."/>
            <person name="Marchal K."/>
            <person name="Chen J."/>
        </authorList>
    </citation>
    <scope>NUCLEOTIDE SEQUENCE [LARGE SCALE GENOMIC DNA]</scope>
    <source>
        <tissue evidence="1">Leaf</tissue>
    </source>
</reference>
<sequence length="166" mass="17927">MSPTWGSSPSYGGTSLCAREHCSTRSSSELSVISSLFIRIWSLFESRESVVTLGSHAHAAVAQPNWRVPVSTFPAGPEGPHMSPCTVRPVQMTLHPTPTVVQICAPQRSTAHLRLVLGSSPDDDIIRSASLIFSSADVPIHGGDALWNIVSNDRSLEREDLGWVLL</sequence>
<dbReference type="EMBL" id="DUZY01000007">
    <property type="protein sequence ID" value="DAD44527.1"/>
    <property type="molecule type" value="Genomic_DNA"/>
</dbReference>
<accession>A0A822ZI24</accession>
<name>A0A822ZI24_NELNU</name>
<proteinExistence type="predicted"/>
<evidence type="ECO:0000313" key="1">
    <source>
        <dbReference type="EMBL" id="DAD44527.1"/>
    </source>
</evidence>
<keyword evidence="2" id="KW-1185">Reference proteome</keyword>
<comment type="caution">
    <text evidence="1">The sequence shown here is derived from an EMBL/GenBank/DDBJ whole genome shotgun (WGS) entry which is preliminary data.</text>
</comment>
<protein>
    <submittedName>
        <fullName evidence="1">Uncharacterized protein</fullName>
    </submittedName>
</protein>
<organism evidence="1 2">
    <name type="scientific">Nelumbo nucifera</name>
    <name type="common">Sacred lotus</name>
    <dbReference type="NCBI Taxonomy" id="4432"/>
    <lineage>
        <taxon>Eukaryota</taxon>
        <taxon>Viridiplantae</taxon>
        <taxon>Streptophyta</taxon>
        <taxon>Embryophyta</taxon>
        <taxon>Tracheophyta</taxon>
        <taxon>Spermatophyta</taxon>
        <taxon>Magnoliopsida</taxon>
        <taxon>Proteales</taxon>
        <taxon>Nelumbonaceae</taxon>
        <taxon>Nelumbo</taxon>
    </lineage>
</organism>